<proteinExistence type="predicted"/>
<gene>
    <name evidence="2" type="ORF">OUZ56_007467</name>
</gene>
<accession>A0ABR0AA15</accession>
<feature type="transmembrane region" description="Helical" evidence="1">
    <location>
        <begin position="131"/>
        <end position="150"/>
    </location>
</feature>
<comment type="caution">
    <text evidence="2">The sequence shown here is derived from an EMBL/GenBank/DDBJ whole genome shotgun (WGS) entry which is preliminary data.</text>
</comment>
<reference evidence="2 3" key="1">
    <citation type="journal article" date="2023" name="Nucleic Acids Res.">
        <title>The hologenome of Daphnia magna reveals possible DNA methylation and microbiome-mediated evolution of the host genome.</title>
        <authorList>
            <person name="Chaturvedi A."/>
            <person name="Li X."/>
            <person name="Dhandapani V."/>
            <person name="Marshall H."/>
            <person name="Kissane S."/>
            <person name="Cuenca-Cambronero M."/>
            <person name="Asole G."/>
            <person name="Calvet F."/>
            <person name="Ruiz-Romero M."/>
            <person name="Marangio P."/>
            <person name="Guigo R."/>
            <person name="Rago D."/>
            <person name="Mirbahai L."/>
            <person name="Eastwood N."/>
            <person name="Colbourne J.K."/>
            <person name="Zhou J."/>
            <person name="Mallon E."/>
            <person name="Orsini L."/>
        </authorList>
    </citation>
    <scope>NUCLEOTIDE SEQUENCE [LARGE SCALE GENOMIC DNA]</scope>
    <source>
        <strain evidence="2">LRV0_1</strain>
    </source>
</reference>
<dbReference type="Proteomes" id="UP001234178">
    <property type="component" value="Unassembled WGS sequence"/>
</dbReference>
<keyword evidence="1" id="KW-0472">Membrane</keyword>
<dbReference type="EMBL" id="JAOYFB010000037">
    <property type="protein sequence ID" value="KAK4021980.1"/>
    <property type="molecule type" value="Genomic_DNA"/>
</dbReference>
<name>A0ABR0AA15_9CRUS</name>
<sequence>MVEKNKKQKAIGPCVGGCRIFIATKDLTVQNEEEKPLSLRYVTGLRLFHRDLTGMMEINSLYNSIQTKLTSDSSLCFLSPETKQNSYEMSELLPNSATQKGSYAMGRNGAPPLAKDKRCVGREFVLTLRSVIWIDVIDLFLIISALFVAAKARAGRTVLCQYFANAWRFGFRFVWPTVCPVVLSAVWQLSQWHTSGPHRHPLRYLIVLDFSRLSAVKFSVGFLPVKKKRDVCRYVVGSVVVHQRRV</sequence>
<keyword evidence="1" id="KW-1133">Transmembrane helix</keyword>
<protein>
    <submittedName>
        <fullName evidence="2">Uncharacterized protein</fullName>
    </submittedName>
</protein>
<evidence type="ECO:0000256" key="1">
    <source>
        <dbReference type="SAM" id="Phobius"/>
    </source>
</evidence>
<organism evidence="2 3">
    <name type="scientific">Daphnia magna</name>
    <dbReference type="NCBI Taxonomy" id="35525"/>
    <lineage>
        <taxon>Eukaryota</taxon>
        <taxon>Metazoa</taxon>
        <taxon>Ecdysozoa</taxon>
        <taxon>Arthropoda</taxon>
        <taxon>Crustacea</taxon>
        <taxon>Branchiopoda</taxon>
        <taxon>Diplostraca</taxon>
        <taxon>Cladocera</taxon>
        <taxon>Anomopoda</taxon>
        <taxon>Daphniidae</taxon>
        <taxon>Daphnia</taxon>
    </lineage>
</organism>
<evidence type="ECO:0000313" key="2">
    <source>
        <dbReference type="EMBL" id="KAK4021980.1"/>
    </source>
</evidence>
<keyword evidence="1" id="KW-0812">Transmembrane</keyword>
<keyword evidence="3" id="KW-1185">Reference proteome</keyword>
<evidence type="ECO:0000313" key="3">
    <source>
        <dbReference type="Proteomes" id="UP001234178"/>
    </source>
</evidence>